<keyword evidence="2" id="KW-0813">Transport</keyword>
<dbReference type="SUPFAM" id="SSF52402">
    <property type="entry name" value="Adenine nucleotide alpha hydrolases-like"/>
    <property type="match status" value="2"/>
</dbReference>
<keyword evidence="4 7" id="KW-1133">Transmembrane helix</keyword>
<keyword evidence="5" id="KW-0406">Ion transport</keyword>
<organism evidence="10 11">
    <name type="scientific">Ferroacidibacillus organovorans</name>
    <dbReference type="NCBI Taxonomy" id="1765683"/>
    <lineage>
        <taxon>Bacteria</taxon>
        <taxon>Bacillati</taxon>
        <taxon>Bacillota</taxon>
        <taxon>Bacilli</taxon>
        <taxon>Bacillales</taxon>
        <taxon>Alicyclobacillaceae</taxon>
        <taxon>Ferroacidibacillus</taxon>
    </lineage>
</organism>
<dbReference type="GO" id="GO:0015297">
    <property type="term" value="F:antiporter activity"/>
    <property type="evidence" value="ECO:0007669"/>
    <property type="project" value="InterPro"/>
</dbReference>
<dbReference type="EMBL" id="MWPS01000027">
    <property type="protein sequence ID" value="OPG15470.1"/>
    <property type="molecule type" value="Genomic_DNA"/>
</dbReference>
<feature type="transmembrane region" description="Helical" evidence="7">
    <location>
        <begin position="34"/>
        <end position="51"/>
    </location>
</feature>
<evidence type="ECO:0000256" key="1">
    <source>
        <dbReference type="ARBA" id="ARBA00004141"/>
    </source>
</evidence>
<dbReference type="InterPro" id="IPR006016">
    <property type="entry name" value="UspA"/>
</dbReference>
<feature type="domain" description="UspA" evidence="8">
    <location>
        <begin position="612"/>
        <end position="750"/>
    </location>
</feature>
<feature type="transmembrane region" description="Helical" evidence="7">
    <location>
        <begin position="233"/>
        <end position="254"/>
    </location>
</feature>
<keyword evidence="6 7" id="KW-0472">Membrane</keyword>
<feature type="transmembrane region" description="Helical" evidence="7">
    <location>
        <begin position="349"/>
        <end position="372"/>
    </location>
</feature>
<feature type="transmembrane region" description="Helical" evidence="7">
    <location>
        <begin position="319"/>
        <end position="337"/>
    </location>
</feature>
<dbReference type="InterPro" id="IPR038770">
    <property type="entry name" value="Na+/solute_symporter_sf"/>
</dbReference>
<dbReference type="Gene3D" id="1.20.1530.20">
    <property type="match status" value="1"/>
</dbReference>
<feature type="transmembrane region" description="Helical" evidence="7">
    <location>
        <begin position="200"/>
        <end position="221"/>
    </location>
</feature>
<evidence type="ECO:0000256" key="7">
    <source>
        <dbReference type="SAM" id="Phobius"/>
    </source>
</evidence>
<evidence type="ECO:0000256" key="2">
    <source>
        <dbReference type="ARBA" id="ARBA00022448"/>
    </source>
</evidence>
<dbReference type="InterPro" id="IPR006153">
    <property type="entry name" value="Cation/H_exchanger_TM"/>
</dbReference>
<proteinExistence type="predicted"/>
<dbReference type="PANTHER" id="PTHR32468:SF0">
    <property type="entry name" value="K(+)_H(+) ANTIPORTER 1"/>
    <property type="match status" value="1"/>
</dbReference>
<comment type="caution">
    <text evidence="10">The sequence shown here is derived from an EMBL/GenBank/DDBJ whole genome shotgun (WGS) entry which is preliminary data.</text>
</comment>
<dbReference type="AlphaFoldDB" id="A0A1V4ERJ5"/>
<accession>A0A1V4ERJ5</accession>
<evidence type="ECO:0000313" key="10">
    <source>
        <dbReference type="EMBL" id="OPG15470.1"/>
    </source>
</evidence>
<feature type="transmembrane region" description="Helical" evidence="7">
    <location>
        <begin position="98"/>
        <end position="119"/>
    </location>
</feature>
<evidence type="ECO:0000256" key="3">
    <source>
        <dbReference type="ARBA" id="ARBA00022692"/>
    </source>
</evidence>
<dbReference type="CDD" id="cd00293">
    <property type="entry name" value="USP-like"/>
    <property type="match status" value="2"/>
</dbReference>
<dbReference type="PANTHER" id="PTHR32468">
    <property type="entry name" value="CATION/H + ANTIPORTER"/>
    <property type="match status" value="1"/>
</dbReference>
<dbReference type="Pfam" id="PF00999">
    <property type="entry name" value="Na_H_Exchanger"/>
    <property type="match status" value="1"/>
</dbReference>
<feature type="domain" description="Cation/H+ exchanger transmembrane" evidence="9">
    <location>
        <begin position="47"/>
        <end position="436"/>
    </location>
</feature>
<feature type="transmembrane region" description="Helical" evidence="7">
    <location>
        <begin position="131"/>
        <end position="160"/>
    </location>
</feature>
<dbReference type="Pfam" id="PF00582">
    <property type="entry name" value="Usp"/>
    <property type="match status" value="2"/>
</dbReference>
<evidence type="ECO:0000256" key="5">
    <source>
        <dbReference type="ARBA" id="ARBA00023065"/>
    </source>
</evidence>
<keyword evidence="3 7" id="KW-0812">Transmembrane</keyword>
<evidence type="ECO:0000256" key="4">
    <source>
        <dbReference type="ARBA" id="ARBA00022989"/>
    </source>
</evidence>
<dbReference type="GO" id="GO:0016020">
    <property type="term" value="C:membrane"/>
    <property type="evidence" value="ECO:0007669"/>
    <property type="project" value="UniProtKB-SubCell"/>
</dbReference>
<dbReference type="Proteomes" id="UP000190229">
    <property type="component" value="Unassembled WGS sequence"/>
</dbReference>
<gene>
    <name evidence="10" type="ORF">B2M26_10295</name>
</gene>
<protein>
    <recommendedName>
        <fullName evidence="12">Sodium:proton antiporter</fullName>
    </recommendedName>
</protein>
<feature type="domain" description="UspA" evidence="8">
    <location>
        <begin position="464"/>
        <end position="598"/>
    </location>
</feature>
<evidence type="ECO:0008006" key="12">
    <source>
        <dbReference type="Google" id="ProtNLM"/>
    </source>
</evidence>
<keyword evidence="11" id="KW-1185">Reference proteome</keyword>
<reference evidence="10 11" key="1">
    <citation type="submission" date="2017-02" db="EMBL/GenBank/DDBJ databases">
        <title>Draft genome of Acidibacillus ferrooxidans Huett2.</title>
        <authorList>
            <person name="Schopf S."/>
        </authorList>
    </citation>
    <scope>NUCLEOTIDE SEQUENCE [LARGE SCALE GENOMIC DNA]</scope>
    <source>
        <strain evidence="10 11">Huett2</strain>
    </source>
</reference>
<feature type="transmembrane region" description="Helical" evidence="7">
    <location>
        <begin position="63"/>
        <end position="86"/>
    </location>
</feature>
<dbReference type="Gene3D" id="3.40.50.620">
    <property type="entry name" value="HUPs"/>
    <property type="match status" value="2"/>
</dbReference>
<dbReference type="InterPro" id="IPR050794">
    <property type="entry name" value="CPA2_transporter"/>
</dbReference>
<feature type="transmembrane region" description="Helical" evidence="7">
    <location>
        <begin position="166"/>
        <end position="188"/>
    </location>
</feature>
<dbReference type="GO" id="GO:1902600">
    <property type="term" value="P:proton transmembrane transport"/>
    <property type="evidence" value="ECO:0007669"/>
    <property type="project" value="InterPro"/>
</dbReference>
<evidence type="ECO:0000259" key="9">
    <source>
        <dbReference type="Pfam" id="PF00999"/>
    </source>
</evidence>
<sequence length="764" mass="82976">MLISPMFTVFKTLRGCDIGSKEEEIDVSLTALEVLRFLLEFLVLLVCARVLGELARRLNQPQVIGELLAGVLIGPSLFGAISPSLFANLFPSKGAQGLLLQLIAQIGVIFLLLLSGLETNLEVVKRKLKPALTISIGSIITPFLAGYCLASLLPAALIAHPGARQIFMLFVATAMSISAIPVIVKILLDMNLMKRDIGQLILASGIINDTIGWFLLAFVSGMATSQNLQINSLMISIFGTLAFAVFCFTIGYRMIRALTKWVDNQFGGESPVFTLVVVLGLAGGAVTEALHVEAFLGSFLVGIQMARVPRITRATRIKLEGMTLAIFAPIFFATAGLKVNILQILKPELLLVLLLVIVTASLAKLVGTYAGARLARLNHWTAISLGSGMNARGAVEIIIATLGLQIGVLTTSMYTIIVIMAIATSMMAPPLLRWALRHVAPDPEEAERLQRQSLEEKSFLYGLKRMLVPVRDGRIALLAADIIQHLSGQRSIEATLLHVTTDGLPESGRINREDNFHENEKLNELVLAKSLSSIKNVEWEQKTRKLKQDEHTANVILSESERGYDLLVVGASRNKSGSSLFGHVVDYVVMESPCNVFVLYAPWRLESISLLKRILLPTTGTTNDLRTAEFAVALAKAHNAEITAIYVVETNPLKALFSSESLDMQAMESAENMGWHAISEVTRLGEASNVPVNGIVKTGTGGNVGHEIVEFSNASQQDIILLNAERRPAGGDLYCGHTVDRIVRTVKCPVGILFSKSSVFQNIQ</sequence>
<feature type="transmembrane region" description="Helical" evidence="7">
    <location>
        <begin position="393"/>
        <end position="423"/>
    </location>
</feature>
<dbReference type="InterPro" id="IPR014729">
    <property type="entry name" value="Rossmann-like_a/b/a_fold"/>
</dbReference>
<name>A0A1V4ERJ5_9BACL</name>
<evidence type="ECO:0000256" key="6">
    <source>
        <dbReference type="ARBA" id="ARBA00023136"/>
    </source>
</evidence>
<evidence type="ECO:0000313" key="11">
    <source>
        <dbReference type="Proteomes" id="UP000190229"/>
    </source>
</evidence>
<evidence type="ECO:0000259" key="8">
    <source>
        <dbReference type="Pfam" id="PF00582"/>
    </source>
</evidence>
<comment type="subcellular location">
    <subcellularLocation>
        <location evidence="1">Membrane</location>
        <topology evidence="1">Multi-pass membrane protein</topology>
    </subcellularLocation>
</comment>